<sequence>MGDRHLKGALDNARATIGISRSFLKKVWMLRGDVDTLLAPPRSSKLPTHRKLSREEVAQRVLVVPLCQWSTLASLVNAASIAQTTLWGHLKDCALRRVVQRIKSTLTTNYRLWRLFFC</sequence>
<gene>
    <name evidence="1" type="ORF">PR001_g15160</name>
    <name evidence="2" type="ORF">PR002_g10386</name>
    <name evidence="3" type="ORF">PR003_g12470</name>
</gene>
<evidence type="ECO:0000313" key="6">
    <source>
        <dbReference type="Proteomes" id="UP000435112"/>
    </source>
</evidence>
<proteinExistence type="predicted"/>
<dbReference type="Proteomes" id="UP000434957">
    <property type="component" value="Unassembled WGS sequence"/>
</dbReference>
<keyword evidence="5" id="KW-1185">Reference proteome</keyword>
<organism evidence="1 4">
    <name type="scientific">Phytophthora rubi</name>
    <dbReference type="NCBI Taxonomy" id="129364"/>
    <lineage>
        <taxon>Eukaryota</taxon>
        <taxon>Sar</taxon>
        <taxon>Stramenopiles</taxon>
        <taxon>Oomycota</taxon>
        <taxon>Peronosporomycetes</taxon>
        <taxon>Peronosporales</taxon>
        <taxon>Peronosporaceae</taxon>
        <taxon>Phytophthora</taxon>
    </lineage>
</organism>
<evidence type="ECO:0000313" key="3">
    <source>
        <dbReference type="EMBL" id="KAE9336517.1"/>
    </source>
</evidence>
<reference evidence="4 6" key="1">
    <citation type="submission" date="2018-09" db="EMBL/GenBank/DDBJ databases">
        <title>Genomic investigation of the strawberry pathogen Phytophthora fragariae indicates pathogenicity is determined by transcriptional variation in three key races.</title>
        <authorList>
            <person name="Adams T.M."/>
            <person name="Armitage A.D."/>
            <person name="Sobczyk M.K."/>
            <person name="Bates H.J."/>
            <person name="Dunwell J.M."/>
            <person name="Nellist C.F."/>
            <person name="Harrison R.J."/>
        </authorList>
    </citation>
    <scope>NUCLEOTIDE SEQUENCE [LARGE SCALE GENOMIC DNA]</scope>
    <source>
        <strain evidence="1 4">SCRP249</strain>
        <strain evidence="2 6">SCRP324</strain>
        <strain evidence="3 5">SCRP333</strain>
    </source>
</reference>
<accession>A0A6A3L439</accession>
<evidence type="ECO:0000313" key="4">
    <source>
        <dbReference type="Proteomes" id="UP000429607"/>
    </source>
</evidence>
<dbReference type="EMBL" id="QXFV01001128">
    <property type="protein sequence ID" value="KAE9014381.1"/>
    <property type="molecule type" value="Genomic_DNA"/>
</dbReference>
<evidence type="ECO:0000313" key="2">
    <source>
        <dbReference type="EMBL" id="KAE9028486.1"/>
    </source>
</evidence>
<dbReference type="AlphaFoldDB" id="A0A6A3L439"/>
<evidence type="ECO:0000313" key="1">
    <source>
        <dbReference type="EMBL" id="KAE9014381.1"/>
    </source>
</evidence>
<dbReference type="EMBL" id="QXFU01000586">
    <property type="protein sequence ID" value="KAE9028486.1"/>
    <property type="molecule type" value="Genomic_DNA"/>
</dbReference>
<dbReference type="Proteomes" id="UP000435112">
    <property type="component" value="Unassembled WGS sequence"/>
</dbReference>
<evidence type="ECO:0000313" key="5">
    <source>
        <dbReference type="Proteomes" id="UP000434957"/>
    </source>
</evidence>
<dbReference type="Proteomes" id="UP000429607">
    <property type="component" value="Unassembled WGS sequence"/>
</dbReference>
<dbReference type="EMBL" id="QXFT01000752">
    <property type="protein sequence ID" value="KAE9336517.1"/>
    <property type="molecule type" value="Genomic_DNA"/>
</dbReference>
<protein>
    <submittedName>
        <fullName evidence="1">Uncharacterized protein</fullName>
    </submittedName>
</protein>
<comment type="caution">
    <text evidence="1">The sequence shown here is derived from an EMBL/GenBank/DDBJ whole genome shotgun (WGS) entry which is preliminary data.</text>
</comment>
<name>A0A6A3L439_9STRA</name>